<comment type="caution">
    <text evidence="1">The sequence shown here is derived from an EMBL/GenBank/DDBJ whole genome shotgun (WGS) entry which is preliminary data.</text>
</comment>
<dbReference type="EMBL" id="JWZX01001004">
    <property type="protein sequence ID" value="KOO35046.1"/>
    <property type="molecule type" value="Genomic_DNA"/>
</dbReference>
<sequence length="56" mass="6076">WCLFELVKALAKGATLHVVLAPADVDGFAELLTYEFDEIAGIVAGMPSTRPTRRSQ</sequence>
<reference evidence="2" key="1">
    <citation type="journal article" date="2015" name="PLoS Genet.">
        <title>Genome Sequence and Transcriptome Analyses of Chrysochromulina tobin: Metabolic Tools for Enhanced Algal Fitness in the Prominent Order Prymnesiales (Haptophyceae).</title>
        <authorList>
            <person name="Hovde B.T."/>
            <person name="Deodato C.R."/>
            <person name="Hunsperger H.M."/>
            <person name="Ryken S.A."/>
            <person name="Yost W."/>
            <person name="Jha R.K."/>
            <person name="Patterson J."/>
            <person name="Monnat R.J. Jr."/>
            <person name="Barlow S.B."/>
            <person name="Starkenburg S.R."/>
            <person name="Cattolico R.A."/>
        </authorList>
    </citation>
    <scope>NUCLEOTIDE SEQUENCE</scope>
    <source>
        <strain evidence="2">CCMP291</strain>
    </source>
</reference>
<dbReference type="Proteomes" id="UP000037460">
    <property type="component" value="Unassembled WGS sequence"/>
</dbReference>
<feature type="non-terminal residue" evidence="1">
    <location>
        <position position="1"/>
    </location>
</feature>
<name>A0A0M0K861_9EUKA</name>
<proteinExistence type="predicted"/>
<accession>A0A0M0K861</accession>
<gene>
    <name evidence="1" type="ORF">Ctob_013940</name>
</gene>
<protein>
    <submittedName>
        <fullName evidence="1">Uncharacterized protein</fullName>
    </submittedName>
</protein>
<dbReference type="AlphaFoldDB" id="A0A0M0K861"/>
<organism evidence="1 2">
    <name type="scientific">Chrysochromulina tobinii</name>
    <dbReference type="NCBI Taxonomy" id="1460289"/>
    <lineage>
        <taxon>Eukaryota</taxon>
        <taxon>Haptista</taxon>
        <taxon>Haptophyta</taxon>
        <taxon>Prymnesiophyceae</taxon>
        <taxon>Prymnesiales</taxon>
        <taxon>Chrysochromulinaceae</taxon>
        <taxon>Chrysochromulina</taxon>
    </lineage>
</organism>
<evidence type="ECO:0000313" key="1">
    <source>
        <dbReference type="EMBL" id="KOO35046.1"/>
    </source>
</evidence>
<keyword evidence="2" id="KW-1185">Reference proteome</keyword>
<evidence type="ECO:0000313" key="2">
    <source>
        <dbReference type="Proteomes" id="UP000037460"/>
    </source>
</evidence>